<dbReference type="Proteomes" id="UP000321353">
    <property type="component" value="Chromosome"/>
</dbReference>
<keyword evidence="2" id="KW-1185">Reference proteome</keyword>
<proteinExistence type="predicted"/>
<evidence type="ECO:0000313" key="2">
    <source>
        <dbReference type="Proteomes" id="UP000321353"/>
    </source>
</evidence>
<protein>
    <submittedName>
        <fullName evidence="1">Alpha/beta hydrolase family protein</fullName>
    </submittedName>
</protein>
<reference evidence="1 2" key="1">
    <citation type="submission" date="2019-02" db="EMBL/GenBank/DDBJ databases">
        <title>Planctomycetal bacteria perform biofilm scaping via a novel small molecule.</title>
        <authorList>
            <person name="Jeske O."/>
            <person name="Boedeker C."/>
            <person name="Wiegand S."/>
            <person name="Breitling P."/>
            <person name="Kallscheuer N."/>
            <person name="Jogler M."/>
            <person name="Rohde M."/>
            <person name="Petersen J."/>
            <person name="Medema M.H."/>
            <person name="Surup F."/>
            <person name="Jogler C."/>
        </authorList>
    </citation>
    <scope>NUCLEOTIDE SEQUENCE [LARGE SCALE GENOMIC DNA]</scope>
    <source>
        <strain evidence="1 2">Mal15</strain>
    </source>
</reference>
<dbReference type="SUPFAM" id="SSF50939">
    <property type="entry name" value="Sialidases"/>
    <property type="match status" value="1"/>
</dbReference>
<dbReference type="EMBL" id="CP036264">
    <property type="protein sequence ID" value="QEF96649.1"/>
    <property type="molecule type" value="Genomic_DNA"/>
</dbReference>
<dbReference type="InterPro" id="IPR026856">
    <property type="entry name" value="Sialidase_fam"/>
</dbReference>
<dbReference type="GO" id="GO:0016020">
    <property type="term" value="C:membrane"/>
    <property type="evidence" value="ECO:0007669"/>
    <property type="project" value="TreeGrafter"/>
</dbReference>
<accession>A0A5B9M7F3</accession>
<dbReference type="SUPFAM" id="SSF53474">
    <property type="entry name" value="alpha/beta-Hydrolases"/>
    <property type="match status" value="1"/>
</dbReference>
<organism evidence="1 2">
    <name type="scientific">Stieleria maiorica</name>
    <dbReference type="NCBI Taxonomy" id="2795974"/>
    <lineage>
        <taxon>Bacteria</taxon>
        <taxon>Pseudomonadati</taxon>
        <taxon>Planctomycetota</taxon>
        <taxon>Planctomycetia</taxon>
        <taxon>Pirellulales</taxon>
        <taxon>Pirellulaceae</taxon>
        <taxon>Stieleria</taxon>
    </lineage>
</organism>
<gene>
    <name evidence="1" type="ORF">Mal15_06770</name>
</gene>
<dbReference type="RefSeq" id="WP_147866440.1">
    <property type="nucleotide sequence ID" value="NZ_CP036264.1"/>
</dbReference>
<dbReference type="GO" id="GO:0006689">
    <property type="term" value="P:ganglioside catabolic process"/>
    <property type="evidence" value="ECO:0007669"/>
    <property type="project" value="TreeGrafter"/>
</dbReference>
<dbReference type="Gene3D" id="3.40.50.1820">
    <property type="entry name" value="alpha/beta hydrolase"/>
    <property type="match status" value="1"/>
</dbReference>
<dbReference type="AlphaFoldDB" id="A0A5B9M7F3"/>
<dbReference type="GO" id="GO:0009313">
    <property type="term" value="P:oligosaccharide catabolic process"/>
    <property type="evidence" value="ECO:0007669"/>
    <property type="project" value="TreeGrafter"/>
</dbReference>
<sequence length="790" mass="88314">MPTPAPPPSRFRLQATFIFTLCLVLFAIPARGDDLSFSIERTVAHSGFDGQTCWVHARAGAIPAGATENDAGQPLVVMTTQKLLLTGSDVFYRLHSSTSDDLATSWTDLTPIDSFARQTVGGDSDALPTGASIAPHLLQPGDETTVCDFQPKWHAASQRLLGIGQSVWYRNNRVMHVRPRGIAYAAYDAPAERWSKWKTVDLPDQPRFQDAGSGSVQRVDLPGGDVLIPFYFKQPNTKQYSTAVCRCRFDGDTLHFIEVGNALTVPIKRGLYEPSLTRLGGRFYLTMRNDERGYVSVSDDGLTFEPQRAWTFDDGSDLGSYNTQQHWVTHSEGLFLVYTRRGADNDHVFRHRAPLFIARVDPESLHVIRDSEQVLVPERGARLGNFGVVDVSPDETWVTVTEWMQPQGVEKHGSDNSIFVAKLKWNRPNRDVDVAGAGVPEASAENELLSYARPPKAYANDFGNYKSPLIFADGSRVETPEDWGRRRAEILSTWQSLLGEWPPLISDPDVEILDSRQRDGFTQQKIRFRWTPTETTTGYLLRPDGAGPFPAVVTVYYEPETAIGDGNPHRDFALQLARRGFVTLSIGTTEASEAKTYALYHPSIDDAAVQPLSMLAYAAANAWQLLADRPEVDSERIGIVGHSFGGKWAMFASCLFDKFACAAWSDPGIVFDQSRPSVNYWEPWYLGYHPKPWRKRGVITDQNPARGLYPRLVADGHDLHELHALMAPRPFLVSGGSEDPVRRWQALNHAVAVNRILGHDDRVMMTNRPDHSPNADSNEMIYAFFEHWLK</sequence>
<dbReference type="GO" id="GO:0004308">
    <property type="term" value="F:exo-alpha-sialidase activity"/>
    <property type="evidence" value="ECO:0007669"/>
    <property type="project" value="InterPro"/>
</dbReference>
<keyword evidence="1" id="KW-0378">Hydrolase</keyword>
<dbReference type="InterPro" id="IPR036278">
    <property type="entry name" value="Sialidase_sf"/>
</dbReference>
<name>A0A5B9M7F3_9BACT</name>
<dbReference type="PANTHER" id="PTHR10628">
    <property type="entry name" value="SIALIDASE"/>
    <property type="match status" value="1"/>
</dbReference>
<dbReference type="GO" id="GO:0005737">
    <property type="term" value="C:cytoplasm"/>
    <property type="evidence" value="ECO:0007669"/>
    <property type="project" value="TreeGrafter"/>
</dbReference>
<dbReference type="Gene3D" id="2.120.10.10">
    <property type="match status" value="1"/>
</dbReference>
<dbReference type="PANTHER" id="PTHR10628:SF26">
    <property type="entry name" value="SIALIDASE-RELATED"/>
    <property type="match status" value="1"/>
</dbReference>
<dbReference type="InterPro" id="IPR029058">
    <property type="entry name" value="AB_hydrolase_fold"/>
</dbReference>
<dbReference type="KEGG" id="smam:Mal15_06770"/>
<evidence type="ECO:0000313" key="1">
    <source>
        <dbReference type="EMBL" id="QEF96649.1"/>
    </source>
</evidence>